<protein>
    <recommendedName>
        <fullName evidence="1">TnsA endonuclease N-terminal domain-containing protein</fullName>
    </recommendedName>
</protein>
<organism evidence="2">
    <name type="scientific">marine metagenome</name>
    <dbReference type="NCBI Taxonomy" id="408172"/>
    <lineage>
        <taxon>unclassified sequences</taxon>
        <taxon>metagenomes</taxon>
        <taxon>ecological metagenomes</taxon>
    </lineage>
</organism>
<evidence type="ECO:0000259" key="1">
    <source>
        <dbReference type="Pfam" id="PF08722"/>
    </source>
</evidence>
<proteinExistence type="predicted"/>
<reference evidence="2" key="1">
    <citation type="submission" date="2018-05" db="EMBL/GenBank/DDBJ databases">
        <authorList>
            <person name="Lanie J.A."/>
            <person name="Ng W.-L."/>
            <person name="Kazmierczak K.M."/>
            <person name="Andrzejewski T.M."/>
            <person name="Davidsen T.M."/>
            <person name="Wayne K.J."/>
            <person name="Tettelin H."/>
            <person name="Glass J.I."/>
            <person name="Rusch D."/>
            <person name="Podicherti R."/>
            <person name="Tsui H.-C.T."/>
            <person name="Winkler M.E."/>
        </authorList>
    </citation>
    <scope>NUCLEOTIDE SEQUENCE</scope>
</reference>
<dbReference type="Gene3D" id="3.40.1350.10">
    <property type="match status" value="1"/>
</dbReference>
<gene>
    <name evidence="2" type="ORF">METZ01_LOCUS297951</name>
</gene>
<name>A0A382MBL6_9ZZZZ</name>
<dbReference type="EMBL" id="UINC01091938">
    <property type="protein sequence ID" value="SVC45097.1"/>
    <property type="molecule type" value="Genomic_DNA"/>
</dbReference>
<dbReference type="InterPro" id="IPR014833">
    <property type="entry name" value="TnsA_N"/>
</dbReference>
<dbReference type="InterPro" id="IPR011856">
    <property type="entry name" value="tRNA_endonuc-like_dom_sf"/>
</dbReference>
<dbReference type="GO" id="GO:0003676">
    <property type="term" value="F:nucleic acid binding"/>
    <property type="evidence" value="ECO:0007669"/>
    <property type="project" value="InterPro"/>
</dbReference>
<dbReference type="Pfam" id="PF08722">
    <property type="entry name" value="Tn7_TnsA-like_N"/>
    <property type="match status" value="1"/>
</dbReference>
<evidence type="ECO:0000313" key="2">
    <source>
        <dbReference type="EMBL" id="SVC45097.1"/>
    </source>
</evidence>
<feature type="domain" description="TnsA endonuclease N-terminal" evidence="1">
    <location>
        <begin position="7"/>
        <end position="101"/>
    </location>
</feature>
<dbReference type="AlphaFoldDB" id="A0A382MBL6"/>
<sequence length="108" mass="12470">MKLCDGHPNVECWASESHAIPYRNPFTGKLTRYIPDFLLSYADKTGKKHIELVEVKPSKQAGLTESKSRRDKAAVILNKAKWTAAQEWCKRRGIKFRIVTENEIYHKP</sequence>
<accession>A0A382MBL6</accession>